<dbReference type="AlphaFoldDB" id="A0A543KY62"/>
<feature type="compositionally biased region" description="Basic and acidic residues" evidence="1">
    <location>
        <begin position="30"/>
        <end position="178"/>
    </location>
</feature>
<dbReference type="RefSeq" id="WP_244926820.1">
    <property type="nucleotide sequence ID" value="NZ_VFPS01000001.1"/>
</dbReference>
<feature type="compositionally biased region" description="Acidic residues" evidence="1">
    <location>
        <begin position="418"/>
        <end position="431"/>
    </location>
</feature>
<evidence type="ECO:0000313" key="2">
    <source>
        <dbReference type="EMBL" id="TQN00016.1"/>
    </source>
</evidence>
<reference evidence="2 3" key="1">
    <citation type="submission" date="2019-06" db="EMBL/GenBank/DDBJ databases">
        <title>Sequencing the genomes of 1000 actinobacteria strains.</title>
        <authorList>
            <person name="Klenk H.-P."/>
        </authorList>
    </citation>
    <scope>NUCLEOTIDE SEQUENCE [LARGE SCALE GENOMIC DNA]</scope>
    <source>
        <strain evidence="2 3">DSM 20427</strain>
    </source>
</reference>
<feature type="compositionally biased region" description="Acidic residues" evidence="1">
    <location>
        <begin position="440"/>
        <end position="450"/>
    </location>
</feature>
<feature type="compositionally biased region" description="Acidic residues" evidence="1">
    <location>
        <begin position="463"/>
        <end position="480"/>
    </location>
</feature>
<keyword evidence="3" id="KW-1185">Reference proteome</keyword>
<organism evidence="2 3">
    <name type="scientific">Microbacterium lacticum</name>
    <dbReference type="NCBI Taxonomy" id="33885"/>
    <lineage>
        <taxon>Bacteria</taxon>
        <taxon>Bacillati</taxon>
        <taxon>Actinomycetota</taxon>
        <taxon>Actinomycetes</taxon>
        <taxon>Micrococcales</taxon>
        <taxon>Microbacteriaceae</taxon>
        <taxon>Microbacterium</taxon>
    </lineage>
</organism>
<dbReference type="EMBL" id="VFPS01000001">
    <property type="protein sequence ID" value="TQN00016.1"/>
    <property type="molecule type" value="Genomic_DNA"/>
</dbReference>
<protein>
    <recommendedName>
        <fullName evidence="4">Primosomal protein</fullName>
    </recommendedName>
</protein>
<proteinExistence type="predicted"/>
<dbReference type="Proteomes" id="UP000319804">
    <property type="component" value="Unassembled WGS sequence"/>
</dbReference>
<feature type="region of interest" description="Disordered" evidence="1">
    <location>
        <begin position="418"/>
        <end position="490"/>
    </location>
</feature>
<feature type="compositionally biased region" description="Basic and acidic residues" evidence="1">
    <location>
        <begin position="1"/>
        <end position="14"/>
    </location>
</feature>
<comment type="caution">
    <text evidence="2">The sequence shown here is derived from an EMBL/GenBank/DDBJ whole genome shotgun (WGS) entry which is preliminary data.</text>
</comment>
<accession>A0A543KY62</accession>
<evidence type="ECO:0008006" key="4">
    <source>
        <dbReference type="Google" id="ProtNLM"/>
    </source>
</evidence>
<gene>
    <name evidence="2" type="ORF">FHX68_0083</name>
</gene>
<feature type="region of interest" description="Disordered" evidence="1">
    <location>
        <begin position="1"/>
        <end position="201"/>
    </location>
</feature>
<name>A0A543KY62_9MICO</name>
<evidence type="ECO:0000256" key="1">
    <source>
        <dbReference type="SAM" id="MobiDB-lite"/>
    </source>
</evidence>
<evidence type="ECO:0000313" key="3">
    <source>
        <dbReference type="Proteomes" id="UP000319804"/>
    </source>
</evidence>
<sequence length="490" mass="54635">MADAERPRREDPRRPSAGRPAQGGSRTPRTSRDGERKPYASRDGERKPYPKRDGERKPYAPRDGERKPYAPRDGERKPYAPRDGERKPYAPRDGERKPYAPRDRERKPYPKRDGERKPYAPRDRERKPYPKRDGERKPYAPRDGERKPYPKRDGERKPYPKRDGERKPFPKRDGDRRTSRPPQGSDRRSTEPGPVLPADVTPQDLASAARNELKTLSKENAEQVARHLAMAARLIDDDPQLAHQHALAASRSAGRIAVVRETVAITAYAIGDFALAVRELRTFRRISGRDDQIALLVDSERGVGRPDRALEVGRAVDRTALPVEVRVELAIAMSGARLDLGENERALQELDIPELDPDRAFSWSPGLFAARAAVLEELGRLDEAAQWQRRAEIAEDVIGAREADSETLLIEEIDEVELDDEIDDLDPDGEDAVAPAAAESESDAEPEPELATEIAPEPAPASVEDEVDEILAEAGTDDAAGDAPDAESTR</sequence>